<dbReference type="Proteomes" id="UP000654947">
    <property type="component" value="Unassembled WGS sequence"/>
</dbReference>
<gene>
    <name evidence="7" type="ORF">GCM10007147_13410</name>
</gene>
<dbReference type="InterPro" id="IPR018727">
    <property type="entry name" value="DUF2267"/>
</dbReference>
<dbReference type="EC" id="4.2.1.96" evidence="3"/>
<dbReference type="GO" id="GO:0006729">
    <property type="term" value="P:tetrahydrobiopterin biosynthetic process"/>
    <property type="evidence" value="ECO:0007669"/>
    <property type="project" value="InterPro"/>
</dbReference>
<organism evidence="7 8">
    <name type="scientific">Nocardiopsis kunsanensis</name>
    <dbReference type="NCBI Taxonomy" id="141693"/>
    <lineage>
        <taxon>Bacteria</taxon>
        <taxon>Bacillati</taxon>
        <taxon>Actinomycetota</taxon>
        <taxon>Actinomycetes</taxon>
        <taxon>Streptosporangiales</taxon>
        <taxon>Nocardiopsidaceae</taxon>
        <taxon>Nocardiopsis</taxon>
    </lineage>
</organism>
<dbReference type="SUPFAM" id="SSF55248">
    <property type="entry name" value="PCD-like"/>
    <property type="match status" value="1"/>
</dbReference>
<evidence type="ECO:0000256" key="6">
    <source>
        <dbReference type="SAM" id="MobiDB-lite"/>
    </source>
</evidence>
<protein>
    <recommendedName>
        <fullName evidence="4">Putative pterin-4-alpha-carbinolamine dehydratase</fullName>
        <ecNumber evidence="3">4.2.1.96</ecNumber>
    </recommendedName>
</protein>
<feature type="compositionally biased region" description="Basic and acidic residues" evidence="6">
    <location>
        <begin position="123"/>
        <end position="132"/>
    </location>
</feature>
<evidence type="ECO:0000256" key="1">
    <source>
        <dbReference type="ARBA" id="ARBA00001554"/>
    </source>
</evidence>
<keyword evidence="8" id="KW-1185">Reference proteome</keyword>
<dbReference type="EMBL" id="BMXL01000004">
    <property type="protein sequence ID" value="GHD20696.1"/>
    <property type="molecule type" value="Genomic_DNA"/>
</dbReference>
<dbReference type="Gene3D" id="1.10.490.110">
    <property type="entry name" value="Uncharacterized conserved protein DUF2267"/>
    <property type="match status" value="1"/>
</dbReference>
<evidence type="ECO:0000256" key="5">
    <source>
        <dbReference type="ARBA" id="ARBA00023239"/>
    </source>
</evidence>
<dbReference type="InterPro" id="IPR038282">
    <property type="entry name" value="DUF2267_sf"/>
</dbReference>
<dbReference type="Pfam" id="PF01329">
    <property type="entry name" value="Pterin_4a"/>
    <property type="match status" value="1"/>
</dbReference>
<dbReference type="Pfam" id="PF10025">
    <property type="entry name" value="DUF2267"/>
    <property type="match status" value="1"/>
</dbReference>
<reference evidence="7 8" key="1">
    <citation type="journal article" date="2014" name="Int. J. Syst. Evol. Microbiol.">
        <title>Complete genome sequence of Corynebacterium casei LMG S-19264T (=DSM 44701T), isolated from a smear-ripened cheese.</title>
        <authorList>
            <consortium name="US DOE Joint Genome Institute (JGI-PGF)"/>
            <person name="Walter F."/>
            <person name="Albersmeier A."/>
            <person name="Kalinowski J."/>
            <person name="Ruckert C."/>
        </authorList>
    </citation>
    <scope>NUCLEOTIDE SEQUENCE [LARGE SCALE GENOMIC DNA]</scope>
    <source>
        <strain evidence="7 8">KCTC 19473</strain>
    </source>
</reference>
<comment type="similarity">
    <text evidence="2">Belongs to the pterin-4-alpha-carbinolamine dehydratase family.</text>
</comment>
<comment type="caution">
    <text evidence="7">The sequence shown here is derived from an EMBL/GenBank/DDBJ whole genome shotgun (WGS) entry which is preliminary data.</text>
</comment>
<dbReference type="InterPro" id="IPR036428">
    <property type="entry name" value="PCD_sf"/>
</dbReference>
<feature type="region of interest" description="Disordered" evidence="6">
    <location>
        <begin position="123"/>
        <end position="147"/>
    </location>
</feature>
<sequence>MIAYQELMEHVVREGNATDNDEGRRALEAVTGALARHTTPDTRKRLRAEFPAALRDHIPAQPSAPALETTGGLSEEVAQEVGCPEEKGVRLVGAVLTGIRWSDPRLADDLASQLPDELAQWAHDPEGARGRADTGVSGSPSRLDESTLERAMERLPDWRGDTGGLTRDVDLPGDRVTPLLNQAEKAARRLGHSFEHYTTDSGVTFTVRTESIAAVTTRDIEMAERIDAAVATIGSGG</sequence>
<dbReference type="AlphaFoldDB" id="A0A918XA54"/>
<dbReference type="Gene3D" id="3.30.1360.20">
    <property type="entry name" value="Transcriptional coactivator/pterin dehydratase"/>
    <property type="match status" value="1"/>
</dbReference>
<evidence type="ECO:0000256" key="4">
    <source>
        <dbReference type="ARBA" id="ARBA00021735"/>
    </source>
</evidence>
<evidence type="ECO:0000313" key="8">
    <source>
        <dbReference type="Proteomes" id="UP000654947"/>
    </source>
</evidence>
<evidence type="ECO:0000313" key="7">
    <source>
        <dbReference type="EMBL" id="GHD20696.1"/>
    </source>
</evidence>
<keyword evidence="5" id="KW-0456">Lyase</keyword>
<proteinExistence type="inferred from homology"/>
<evidence type="ECO:0000256" key="3">
    <source>
        <dbReference type="ARBA" id="ARBA00013252"/>
    </source>
</evidence>
<comment type="catalytic activity">
    <reaction evidence="1">
        <text>(4aS,6R)-4a-hydroxy-L-erythro-5,6,7,8-tetrahydrobiopterin = (6R)-L-erythro-6,7-dihydrobiopterin + H2O</text>
        <dbReference type="Rhea" id="RHEA:11920"/>
        <dbReference type="ChEBI" id="CHEBI:15377"/>
        <dbReference type="ChEBI" id="CHEBI:15642"/>
        <dbReference type="ChEBI" id="CHEBI:43120"/>
        <dbReference type="EC" id="4.2.1.96"/>
    </reaction>
</comment>
<evidence type="ECO:0000256" key="2">
    <source>
        <dbReference type="ARBA" id="ARBA00006472"/>
    </source>
</evidence>
<accession>A0A918XA54</accession>
<dbReference type="GO" id="GO:0008124">
    <property type="term" value="F:4-alpha-hydroxytetrahydrobiopterin dehydratase activity"/>
    <property type="evidence" value="ECO:0007669"/>
    <property type="project" value="UniProtKB-EC"/>
</dbReference>
<name>A0A918XA54_9ACTN</name>
<dbReference type="InterPro" id="IPR001533">
    <property type="entry name" value="Pterin_deHydtase"/>
</dbReference>
<dbReference type="RefSeq" id="WP_193517564.1">
    <property type="nucleotide sequence ID" value="NZ_BMXL01000004.1"/>
</dbReference>